<dbReference type="CDD" id="cd05471">
    <property type="entry name" value="pepsin_like"/>
    <property type="match status" value="1"/>
</dbReference>
<dbReference type="GO" id="GO:0004190">
    <property type="term" value="F:aspartic-type endopeptidase activity"/>
    <property type="evidence" value="ECO:0007669"/>
    <property type="project" value="UniProtKB-KW"/>
</dbReference>
<dbReference type="Gene3D" id="2.40.70.10">
    <property type="entry name" value="Acid Proteases"/>
    <property type="match status" value="2"/>
</dbReference>
<dbReference type="InterPro" id="IPR001969">
    <property type="entry name" value="Aspartic_peptidase_AS"/>
</dbReference>
<evidence type="ECO:0000313" key="8">
    <source>
        <dbReference type="Proteomes" id="UP001218218"/>
    </source>
</evidence>
<evidence type="ECO:0000259" key="6">
    <source>
        <dbReference type="PROSITE" id="PS51767"/>
    </source>
</evidence>
<dbReference type="PANTHER" id="PTHR47966:SF47">
    <property type="entry name" value="ENDOPEPTIDASE, PUTATIVE (AFU_ORTHOLOGUE AFUA_3G01220)-RELATED"/>
    <property type="match status" value="1"/>
</dbReference>
<keyword evidence="2" id="KW-0378">Hydrolase</keyword>
<sequence length="459" mass="49558">MGILALLSFLLLLSDSIHADLPTLQPGSDPSLLPKAGISVPLSAKVPRRNSKKNARADLRGKQSRSDTVHVDGSFDNEYLVNITVGGHPFQVILDTGSSDIWVTNDNFTCVDANRNPVTAATCNFGPAKFDPGESATFELFPNTTFFVQYGSGEFLRGPAGFDTIAIGDLAVTHQEFGVPGQNHFFGDGVSEGVIGLAFSALTSVYNATSQNPYTPFFLNAVQQNGLKRPYFSLSLNRPTFEQATNDPFIPNLGLLAFGGTVDVPVLNTSVMVPIQGYMSTSSVPSNSSDARFLWYTIDIDAYTFPGSNSVPTNSNNTILDSGSTFNWVPTAVAAAYNALFTPPATLDDDLMYVVPCNATAPAFAVVVGGKSFVIDPRDQVVLFELSCVVAICELSYGLRLVRRKPPTVDFRPNFVSSRALPICQDDKLKTRDGAVIYTLHHPGSISFLQSFGRPFVHR</sequence>
<dbReference type="GO" id="GO:0000324">
    <property type="term" value="C:fungal-type vacuole"/>
    <property type="evidence" value="ECO:0007669"/>
    <property type="project" value="TreeGrafter"/>
</dbReference>
<dbReference type="GO" id="GO:0006508">
    <property type="term" value="P:proteolysis"/>
    <property type="evidence" value="ECO:0007669"/>
    <property type="project" value="InterPro"/>
</dbReference>
<evidence type="ECO:0000313" key="7">
    <source>
        <dbReference type="EMBL" id="KAJ7340019.1"/>
    </source>
</evidence>
<dbReference type="Pfam" id="PF00026">
    <property type="entry name" value="Asp"/>
    <property type="match status" value="1"/>
</dbReference>
<dbReference type="PANTHER" id="PTHR47966">
    <property type="entry name" value="BETA-SITE APP-CLEAVING ENZYME, ISOFORM A-RELATED"/>
    <property type="match status" value="1"/>
</dbReference>
<evidence type="ECO:0000256" key="1">
    <source>
        <dbReference type="ARBA" id="ARBA00007447"/>
    </source>
</evidence>
<keyword evidence="2" id="KW-0645">Protease</keyword>
<keyword evidence="8" id="KW-1185">Reference proteome</keyword>
<dbReference type="Proteomes" id="UP001218218">
    <property type="component" value="Unassembled WGS sequence"/>
</dbReference>
<dbReference type="EMBL" id="JARIHO010000027">
    <property type="protein sequence ID" value="KAJ7340019.1"/>
    <property type="molecule type" value="Genomic_DNA"/>
</dbReference>
<keyword evidence="2" id="KW-0064">Aspartyl protease</keyword>
<name>A0AAD6ZUI2_9AGAR</name>
<evidence type="ECO:0000256" key="3">
    <source>
        <dbReference type="PIRSR" id="PIRSR601461-1"/>
    </source>
</evidence>
<dbReference type="PROSITE" id="PS51767">
    <property type="entry name" value="PEPTIDASE_A1"/>
    <property type="match status" value="1"/>
</dbReference>
<comment type="similarity">
    <text evidence="1">Belongs to the peptidase A1 family.</text>
</comment>
<feature type="chain" id="PRO_5041928849" evidence="5">
    <location>
        <begin position="20"/>
        <end position="459"/>
    </location>
</feature>
<accession>A0AAD6ZUI2</accession>
<dbReference type="PROSITE" id="PS00141">
    <property type="entry name" value="ASP_PROTEASE"/>
    <property type="match status" value="1"/>
</dbReference>
<feature type="signal peptide" evidence="5">
    <location>
        <begin position="1"/>
        <end position="19"/>
    </location>
</feature>
<keyword evidence="5" id="KW-0732">Signal</keyword>
<gene>
    <name evidence="7" type="ORF">DFH08DRAFT_783522</name>
</gene>
<organism evidence="7 8">
    <name type="scientific">Mycena albidolilacea</name>
    <dbReference type="NCBI Taxonomy" id="1033008"/>
    <lineage>
        <taxon>Eukaryota</taxon>
        <taxon>Fungi</taxon>
        <taxon>Dikarya</taxon>
        <taxon>Basidiomycota</taxon>
        <taxon>Agaricomycotina</taxon>
        <taxon>Agaricomycetes</taxon>
        <taxon>Agaricomycetidae</taxon>
        <taxon>Agaricales</taxon>
        <taxon>Marasmiineae</taxon>
        <taxon>Mycenaceae</taxon>
        <taxon>Mycena</taxon>
    </lineage>
</organism>
<dbReference type="InterPro" id="IPR033121">
    <property type="entry name" value="PEPTIDASE_A1"/>
</dbReference>
<dbReference type="InterPro" id="IPR034164">
    <property type="entry name" value="Pepsin-like_dom"/>
</dbReference>
<feature type="compositionally biased region" description="Basic and acidic residues" evidence="4">
    <location>
        <begin position="55"/>
        <end position="69"/>
    </location>
</feature>
<reference evidence="7" key="1">
    <citation type="submission" date="2023-03" db="EMBL/GenBank/DDBJ databases">
        <title>Massive genome expansion in bonnet fungi (Mycena s.s.) driven by repeated elements and novel gene families across ecological guilds.</title>
        <authorList>
            <consortium name="Lawrence Berkeley National Laboratory"/>
            <person name="Harder C.B."/>
            <person name="Miyauchi S."/>
            <person name="Viragh M."/>
            <person name="Kuo A."/>
            <person name="Thoen E."/>
            <person name="Andreopoulos B."/>
            <person name="Lu D."/>
            <person name="Skrede I."/>
            <person name="Drula E."/>
            <person name="Henrissat B."/>
            <person name="Morin E."/>
            <person name="Kohler A."/>
            <person name="Barry K."/>
            <person name="LaButti K."/>
            <person name="Morin E."/>
            <person name="Salamov A."/>
            <person name="Lipzen A."/>
            <person name="Mereny Z."/>
            <person name="Hegedus B."/>
            <person name="Baldrian P."/>
            <person name="Stursova M."/>
            <person name="Weitz H."/>
            <person name="Taylor A."/>
            <person name="Grigoriev I.V."/>
            <person name="Nagy L.G."/>
            <person name="Martin F."/>
            <person name="Kauserud H."/>
        </authorList>
    </citation>
    <scope>NUCLEOTIDE SEQUENCE</scope>
    <source>
        <strain evidence="7">CBHHK002</strain>
    </source>
</reference>
<feature type="domain" description="Peptidase A1" evidence="6">
    <location>
        <begin position="79"/>
        <end position="419"/>
    </location>
</feature>
<feature type="active site" evidence="3">
    <location>
        <position position="321"/>
    </location>
</feature>
<protein>
    <submittedName>
        <fullName evidence="7">Aspartic peptidase domain-containing protein</fullName>
    </submittedName>
</protein>
<dbReference type="AlphaFoldDB" id="A0AAD6ZUI2"/>
<evidence type="ECO:0000256" key="4">
    <source>
        <dbReference type="SAM" id="MobiDB-lite"/>
    </source>
</evidence>
<evidence type="ECO:0000256" key="5">
    <source>
        <dbReference type="SAM" id="SignalP"/>
    </source>
</evidence>
<dbReference type="InterPro" id="IPR021109">
    <property type="entry name" value="Peptidase_aspartic_dom_sf"/>
</dbReference>
<evidence type="ECO:0000256" key="2">
    <source>
        <dbReference type="ARBA" id="ARBA00022750"/>
    </source>
</evidence>
<comment type="caution">
    <text evidence="7">The sequence shown here is derived from an EMBL/GenBank/DDBJ whole genome shotgun (WGS) entry which is preliminary data.</text>
</comment>
<feature type="region of interest" description="Disordered" evidence="4">
    <location>
        <begin position="47"/>
        <end position="69"/>
    </location>
</feature>
<dbReference type="InterPro" id="IPR001461">
    <property type="entry name" value="Aspartic_peptidase_A1"/>
</dbReference>
<feature type="active site" evidence="3">
    <location>
        <position position="95"/>
    </location>
</feature>
<proteinExistence type="inferred from homology"/>
<dbReference type="SUPFAM" id="SSF50630">
    <property type="entry name" value="Acid proteases"/>
    <property type="match status" value="1"/>
</dbReference>